<feature type="region of interest" description="Disordered" evidence="1">
    <location>
        <begin position="38"/>
        <end position="60"/>
    </location>
</feature>
<dbReference type="HOGENOM" id="CLU_2941190_0_0_1"/>
<dbReference type="AlphaFoldDB" id="K5WT06"/>
<keyword evidence="4" id="KW-1185">Reference proteome</keyword>
<dbReference type="KEGG" id="abp:AGABI1DRAFT135048"/>
<evidence type="ECO:0000313" key="4">
    <source>
        <dbReference type="Proteomes" id="UP000008493"/>
    </source>
</evidence>
<dbReference type="Proteomes" id="UP000008493">
    <property type="component" value="Unassembled WGS sequence"/>
</dbReference>
<reference evidence="3" key="2">
    <citation type="submission" date="2012-08" db="EMBL/GenBank/DDBJ databases">
        <title>The genome sequence of the button mushroom Agaricus bisporus reveals mechanisms governing adaptation to a humic-rich ecological niche.</title>
        <authorList>
            <consortium name="DOE Joint Genome Institute"/>
            <person name="Morin E."/>
            <person name="Kohler A."/>
            <person name="Baker A."/>
            <person name="Foulogne-Oriol M."/>
            <person name="Lombard V."/>
            <person name="Nagy L.G."/>
            <person name="Ohm R.A."/>
            <person name="Patyshakuliyeva A."/>
            <person name="Brun A."/>
            <person name="Aerts A.L."/>
            <person name="Bailey A.M."/>
            <person name="Billette C."/>
            <person name="Coutinho P.M."/>
            <person name="Deakin G."/>
            <person name="Doddapaneni H."/>
            <person name="Floudas D."/>
            <person name="Grimwood J."/>
            <person name="Hilden K."/>
            <person name="Kues U."/>
            <person name="LaButti K.M."/>
            <person name="Lapidus A."/>
            <person name="Lindquist E.A."/>
            <person name="Lucas S.M."/>
            <person name="Lundell T."/>
            <person name="Murat C."/>
            <person name="Riley R.W."/>
            <person name="Salamov A.A."/>
            <person name="Schmutz J."/>
            <person name="Subramanian V."/>
            <person name="Wosten H.A.B."/>
            <person name="Xu J."/>
            <person name="Eastwood D.C."/>
            <person name="Foster G.D."/>
            <person name="Sonnenberg A.S.M."/>
            <person name="Cullen D."/>
            <person name="de Vries R.P."/>
            <person name="Hibbett D.S."/>
            <person name="Henrissat B."/>
            <person name="Burton K.S."/>
            <person name="Kerrigan R.W."/>
            <person name="Challen M.P."/>
            <person name="Grigoriev I.V."/>
            <person name="Martin F."/>
        </authorList>
    </citation>
    <scope>NUCLEOTIDE SEQUENCE</scope>
    <source>
        <strain evidence="3">JB137-s8</strain>
    </source>
</reference>
<reference evidence="4" key="1">
    <citation type="journal article" date="2012" name="Proc. Natl. Acad. Sci. U.S.A.">
        <title>Genome sequence of the button mushroom Agaricus bisporus reveals mechanisms governing adaptation to a humic-rich ecological niche.</title>
        <authorList>
            <person name="Morin E."/>
            <person name="Kohler A."/>
            <person name="Baker A.R."/>
            <person name="Foulongne-Oriol M."/>
            <person name="Lombard V."/>
            <person name="Nagy L.G."/>
            <person name="Ohm R.A."/>
            <person name="Patyshakuliyeva A."/>
            <person name="Brun A."/>
            <person name="Aerts A.L."/>
            <person name="Bailey A.M."/>
            <person name="Billette C."/>
            <person name="Coutinho P.M."/>
            <person name="Deakin G."/>
            <person name="Doddapaneni H."/>
            <person name="Floudas D."/>
            <person name="Grimwood J."/>
            <person name="Hilden K."/>
            <person name="Kuees U."/>
            <person name="LaButti K.M."/>
            <person name="Lapidus A."/>
            <person name="Lindquist E.A."/>
            <person name="Lucas S.M."/>
            <person name="Murat C."/>
            <person name="Riley R.W."/>
            <person name="Salamov A.A."/>
            <person name="Schmutz J."/>
            <person name="Subramanian V."/>
            <person name="Woesten H.A.B."/>
            <person name="Xu J."/>
            <person name="Eastwood D.C."/>
            <person name="Foster G.D."/>
            <person name="Sonnenberg A.S."/>
            <person name="Cullen D."/>
            <person name="de Vries R.P."/>
            <person name="Lundell T."/>
            <person name="Hibbett D.S."/>
            <person name="Henrissat B."/>
            <person name="Burton K.S."/>
            <person name="Kerrigan R.W."/>
            <person name="Challen M.P."/>
            <person name="Grigoriev I.V."/>
            <person name="Martin F."/>
        </authorList>
    </citation>
    <scope>NUCLEOTIDE SEQUENCE [LARGE SCALE GENOMIC DNA]</scope>
    <source>
        <strain evidence="4">JB137-S8 / ATCC MYA-4627 / FGSC 10392</strain>
    </source>
</reference>
<evidence type="ECO:0000313" key="2">
    <source>
        <dbReference type="EMBL" id="EKM73324.1"/>
    </source>
</evidence>
<gene>
    <name evidence="3" type="ORF">AGABI1DRAFT_133919</name>
    <name evidence="2" type="ORF">AGABI1DRAFT_135048</name>
</gene>
<evidence type="ECO:0000256" key="1">
    <source>
        <dbReference type="SAM" id="MobiDB-lite"/>
    </source>
</evidence>
<dbReference type="KEGG" id="abp:AGABI1DRAFT133919"/>
<name>K5WT06_AGABU</name>
<protein>
    <submittedName>
        <fullName evidence="3">Uncharacterized protein</fullName>
    </submittedName>
</protein>
<organism evidence="3 4">
    <name type="scientific">Agaricus bisporus var. burnettii (strain JB137-S8 / ATCC MYA-4627 / FGSC 10392)</name>
    <name type="common">White button mushroom</name>
    <dbReference type="NCBI Taxonomy" id="597362"/>
    <lineage>
        <taxon>Eukaryota</taxon>
        <taxon>Fungi</taxon>
        <taxon>Dikarya</taxon>
        <taxon>Basidiomycota</taxon>
        <taxon>Agaricomycotina</taxon>
        <taxon>Agaricomycetes</taxon>
        <taxon>Agaricomycetidae</taxon>
        <taxon>Agaricales</taxon>
        <taxon>Agaricineae</taxon>
        <taxon>Agaricaceae</taxon>
        <taxon>Agaricus</taxon>
    </lineage>
</organism>
<proteinExistence type="predicted"/>
<dbReference type="RefSeq" id="XP_007335473.1">
    <property type="nucleotide sequence ID" value="XM_007335411.1"/>
</dbReference>
<dbReference type="GeneID" id="18828450"/>
<dbReference type="EMBL" id="JH973002">
    <property type="protein sequence ID" value="EKM73324.1"/>
    <property type="molecule type" value="Genomic_DNA"/>
</dbReference>
<dbReference type="InParanoid" id="K5WT06"/>
<dbReference type="GeneID" id="18828091"/>
<sequence>MNAKAYSKRKTAWAVTPDTTSPVFASPIKVSAVPKPLIQPSKTGKQAVGGYQADSGRPFG</sequence>
<dbReference type="EMBL" id="JH971894">
    <property type="protein sequence ID" value="EKM73888.1"/>
    <property type="molecule type" value="Genomic_DNA"/>
</dbReference>
<dbReference type="RefSeq" id="XP_007336037.1">
    <property type="nucleotide sequence ID" value="XM_007335975.1"/>
</dbReference>
<evidence type="ECO:0000313" key="3">
    <source>
        <dbReference type="EMBL" id="EKM73888.1"/>
    </source>
</evidence>
<accession>K5WT06</accession>